<accession>A0A844KEF3</accession>
<evidence type="ECO:0000313" key="1">
    <source>
        <dbReference type="EMBL" id="MTR76190.1"/>
    </source>
</evidence>
<dbReference type="Proteomes" id="UP000448177">
    <property type="component" value="Unassembled WGS sequence"/>
</dbReference>
<comment type="caution">
    <text evidence="1">The sequence shown here is derived from an EMBL/GenBank/DDBJ whole genome shotgun (WGS) entry which is preliminary data.</text>
</comment>
<reference evidence="1 2" key="1">
    <citation type="journal article" date="2019" name="Nat. Med.">
        <title>A library of human gut bacterial isolates paired with longitudinal multiomics data enables mechanistic microbiome research.</title>
        <authorList>
            <person name="Poyet M."/>
            <person name="Groussin M."/>
            <person name="Gibbons S.M."/>
            <person name="Avila-Pacheco J."/>
            <person name="Jiang X."/>
            <person name="Kearney S.M."/>
            <person name="Perrotta A.R."/>
            <person name="Berdy B."/>
            <person name="Zhao S."/>
            <person name="Lieberman T.D."/>
            <person name="Swanson P.K."/>
            <person name="Smith M."/>
            <person name="Roesemann S."/>
            <person name="Alexander J.E."/>
            <person name="Rich S.A."/>
            <person name="Livny J."/>
            <person name="Vlamakis H."/>
            <person name="Clish C."/>
            <person name="Bullock K."/>
            <person name="Deik A."/>
            <person name="Scott J."/>
            <person name="Pierce K.A."/>
            <person name="Xavier R.J."/>
            <person name="Alm E.J."/>
        </authorList>
    </citation>
    <scope>NUCLEOTIDE SEQUENCE [LARGE SCALE GENOMIC DNA]</scope>
    <source>
        <strain evidence="1 2">BIOML-A1</strain>
    </source>
</reference>
<proteinExistence type="predicted"/>
<protein>
    <submittedName>
        <fullName evidence="1">Phage portal protein</fullName>
    </submittedName>
</protein>
<dbReference type="AlphaFoldDB" id="A0A844KEF3"/>
<dbReference type="EMBL" id="WNAF01000002">
    <property type="protein sequence ID" value="MTR76190.1"/>
    <property type="molecule type" value="Genomic_DNA"/>
</dbReference>
<gene>
    <name evidence="1" type="ORF">GMD21_05770</name>
</gene>
<sequence>MFNFLFQDRNKEIQSLAEVISLDMAKVNLSKLAIEKAMLMIAKAIAKSDILIQTDNKEKRKEEYRLNIQPNDHECGTVFWTEVVKELLTTTEVVIIPLGGKYYRASSWQTTDSVLTERTYRDITLTCAGYDYSTYKSFRSSEVIHLRYDNARIRLYLQNVVGQYDKTLEAVNTMMRLSSQPRFKLKTGDNQVFAEELDDGTKRRTTRSKYLEKIKRLLESDELLVFPESTGVTLESMQITTNVKAEELAKMALQINNEVANAFDIPEAVFNGNITEKSDATNEFITYAVSPIAEVINDTLTAYKIGINDYCKEKEKVMVWLARFKHVDVVDSAVNLDKLRGIGFNYDEIREMVGYPLLNTEFSQARALTKNYGEEDNSNAAQET</sequence>
<name>A0A844KEF3_9FIRM</name>
<dbReference type="RefSeq" id="WP_155203878.1">
    <property type="nucleotide sequence ID" value="NZ_WNAF01000002.1"/>
</dbReference>
<dbReference type="InterPro" id="IPR006944">
    <property type="entry name" value="Phage/GTA_portal"/>
</dbReference>
<evidence type="ECO:0000313" key="2">
    <source>
        <dbReference type="Proteomes" id="UP000448177"/>
    </source>
</evidence>
<keyword evidence="2" id="KW-1185">Reference proteome</keyword>
<organism evidence="1 2">
    <name type="scientific">Mediterraneibacter faecis</name>
    <dbReference type="NCBI Taxonomy" id="592978"/>
    <lineage>
        <taxon>Bacteria</taxon>
        <taxon>Bacillati</taxon>
        <taxon>Bacillota</taxon>
        <taxon>Clostridia</taxon>
        <taxon>Lachnospirales</taxon>
        <taxon>Lachnospiraceae</taxon>
        <taxon>Mediterraneibacter</taxon>
    </lineage>
</organism>
<dbReference type="Pfam" id="PF04860">
    <property type="entry name" value="Phage_portal"/>
    <property type="match status" value="1"/>
</dbReference>